<evidence type="ECO:0000313" key="1">
    <source>
        <dbReference type="EMBL" id="KHE93657.1"/>
    </source>
</evidence>
<sequence>MAFIQDVKDGINNLKTLEIRTVIGKFKWNDKEKKIDYKEGEVKQILTQIDLLGGDVTTLMSDDFLEEPYNQIRDFHAEREKRGQEIIEGNLKALKALIGLFLKAKELKE</sequence>
<dbReference type="Proteomes" id="UP000030652">
    <property type="component" value="Unassembled WGS sequence"/>
</dbReference>
<comment type="caution">
    <text evidence="1">The sequence shown here is derived from an EMBL/GenBank/DDBJ whole genome shotgun (WGS) entry which is preliminary data.</text>
</comment>
<dbReference type="eggNOG" id="ENOG5033KMB">
    <property type="taxonomic scope" value="Bacteria"/>
</dbReference>
<dbReference type="EMBL" id="JRYO01000043">
    <property type="protein sequence ID" value="KHE93657.1"/>
    <property type="molecule type" value="Genomic_DNA"/>
</dbReference>
<gene>
    <name evidence="1" type="ORF">SCABRO_00586</name>
</gene>
<name>A0A0B0EKS0_9BACT</name>
<reference evidence="1 2" key="1">
    <citation type="submission" date="2014-10" db="EMBL/GenBank/DDBJ databases">
        <title>Draft genome of anammox bacterium scalindua brodae, obtained using differential coverage binning of sequence data from two enrichment reactors.</title>
        <authorList>
            <person name="Speth D.R."/>
            <person name="Russ L."/>
            <person name="Kartal B."/>
            <person name="Op den Camp H.J."/>
            <person name="Dutilh B.E."/>
            <person name="Jetten M.S."/>
        </authorList>
    </citation>
    <scope>NUCLEOTIDE SEQUENCE [LARGE SCALE GENOMIC DNA]</scope>
    <source>
        <strain evidence="1">RU1</strain>
    </source>
</reference>
<dbReference type="AlphaFoldDB" id="A0A0B0EKS0"/>
<accession>A0A0B0EKS0</accession>
<proteinExistence type="predicted"/>
<protein>
    <submittedName>
        <fullName evidence="1">Uncharacterized protein</fullName>
    </submittedName>
</protein>
<organism evidence="1 2">
    <name type="scientific">Candidatus Scalindua brodae</name>
    <dbReference type="NCBI Taxonomy" id="237368"/>
    <lineage>
        <taxon>Bacteria</taxon>
        <taxon>Pseudomonadati</taxon>
        <taxon>Planctomycetota</taxon>
        <taxon>Candidatus Brocadiia</taxon>
        <taxon>Candidatus Brocadiales</taxon>
        <taxon>Candidatus Scalinduaceae</taxon>
        <taxon>Candidatus Scalindua</taxon>
    </lineage>
</organism>
<evidence type="ECO:0000313" key="2">
    <source>
        <dbReference type="Proteomes" id="UP000030652"/>
    </source>
</evidence>